<organism evidence="2 3">
    <name type="scientific">Paraburkholderia terricola</name>
    <dbReference type="NCBI Taxonomy" id="169427"/>
    <lineage>
        <taxon>Bacteria</taxon>
        <taxon>Pseudomonadati</taxon>
        <taxon>Pseudomonadota</taxon>
        <taxon>Betaproteobacteria</taxon>
        <taxon>Burkholderiales</taxon>
        <taxon>Burkholderiaceae</taxon>
        <taxon>Paraburkholderia</taxon>
    </lineage>
</organism>
<accession>A0A1M6MGI6</accession>
<dbReference type="Proteomes" id="UP000184395">
    <property type="component" value="Unassembled WGS sequence"/>
</dbReference>
<dbReference type="RefSeq" id="WP_073428242.1">
    <property type="nucleotide sequence ID" value="NZ_CADFGY010000005.1"/>
</dbReference>
<proteinExistence type="predicted"/>
<evidence type="ECO:0000256" key="1">
    <source>
        <dbReference type="SAM" id="Phobius"/>
    </source>
</evidence>
<keyword evidence="1" id="KW-0812">Transmembrane</keyword>
<reference evidence="2 3" key="1">
    <citation type="submission" date="2016-11" db="EMBL/GenBank/DDBJ databases">
        <authorList>
            <person name="Jaros S."/>
            <person name="Januszkiewicz K."/>
            <person name="Wedrychowicz H."/>
        </authorList>
    </citation>
    <scope>NUCLEOTIDE SEQUENCE [LARGE SCALE GENOMIC DNA]</scope>
    <source>
        <strain evidence="2 3">LMG 20594</strain>
    </source>
</reference>
<name>A0A1M6MGI6_9BURK</name>
<dbReference type="EMBL" id="FRAB01000007">
    <property type="protein sequence ID" value="SHJ82582.1"/>
    <property type="molecule type" value="Genomic_DNA"/>
</dbReference>
<sequence>MKARFIDNGNLASWLRLTLIVIGIGLAAVALECQLPVFWARVFLLVGFFSVIVGGMTSRAKLLNIKPFDNSYKKARNSYKSKDDGNGK</sequence>
<keyword evidence="1" id="KW-0472">Membrane</keyword>
<evidence type="ECO:0000313" key="3">
    <source>
        <dbReference type="Proteomes" id="UP000184395"/>
    </source>
</evidence>
<gene>
    <name evidence="2" type="ORF">SAMN05192548_1007143</name>
</gene>
<feature type="transmembrane region" description="Helical" evidence="1">
    <location>
        <begin position="37"/>
        <end position="56"/>
    </location>
</feature>
<evidence type="ECO:0000313" key="2">
    <source>
        <dbReference type="EMBL" id="SHJ82582.1"/>
    </source>
</evidence>
<protein>
    <submittedName>
        <fullName evidence="2">Uncharacterized protein</fullName>
    </submittedName>
</protein>
<dbReference type="AlphaFoldDB" id="A0A1M6MGI6"/>
<feature type="transmembrane region" description="Helical" evidence="1">
    <location>
        <begin position="12"/>
        <end position="31"/>
    </location>
</feature>
<dbReference type="OrthoDB" id="9104095at2"/>
<keyword evidence="1" id="KW-1133">Transmembrane helix</keyword>